<evidence type="ECO:0000256" key="3">
    <source>
        <dbReference type="SAM" id="Phobius"/>
    </source>
</evidence>
<dbReference type="EMBL" id="SJPQ01000002">
    <property type="protein sequence ID" value="TWT88787.1"/>
    <property type="molecule type" value="Genomic_DNA"/>
</dbReference>
<dbReference type="AlphaFoldDB" id="A0A5C5ZPH7"/>
<organism evidence="5 6">
    <name type="scientific">Pseudobythopirellula maris</name>
    <dbReference type="NCBI Taxonomy" id="2527991"/>
    <lineage>
        <taxon>Bacteria</taxon>
        <taxon>Pseudomonadati</taxon>
        <taxon>Planctomycetota</taxon>
        <taxon>Planctomycetia</taxon>
        <taxon>Pirellulales</taxon>
        <taxon>Lacipirellulaceae</taxon>
        <taxon>Pseudobythopirellula</taxon>
    </lineage>
</organism>
<dbReference type="InterPro" id="IPR011990">
    <property type="entry name" value="TPR-like_helical_dom_sf"/>
</dbReference>
<keyword evidence="6" id="KW-1185">Reference proteome</keyword>
<comment type="caution">
    <text evidence="5">The sequence shown here is derived from an EMBL/GenBank/DDBJ whole genome shotgun (WGS) entry which is preliminary data.</text>
</comment>
<feature type="repeat" description="TPR" evidence="1">
    <location>
        <begin position="441"/>
        <end position="474"/>
    </location>
</feature>
<feature type="transmembrane region" description="Helical" evidence="3">
    <location>
        <begin position="136"/>
        <end position="152"/>
    </location>
</feature>
<feature type="transmembrane region" description="Helical" evidence="3">
    <location>
        <begin position="15"/>
        <end position="35"/>
    </location>
</feature>
<dbReference type="SMART" id="SM00028">
    <property type="entry name" value="TPR"/>
    <property type="match status" value="9"/>
</dbReference>
<keyword evidence="3" id="KW-0812">Transmembrane</keyword>
<evidence type="ECO:0000259" key="4">
    <source>
        <dbReference type="Pfam" id="PF17874"/>
    </source>
</evidence>
<dbReference type="OrthoDB" id="291088at2"/>
<evidence type="ECO:0000256" key="2">
    <source>
        <dbReference type="SAM" id="Coils"/>
    </source>
</evidence>
<feature type="coiled-coil region" evidence="2">
    <location>
        <begin position="222"/>
        <end position="256"/>
    </location>
</feature>
<evidence type="ECO:0000256" key="1">
    <source>
        <dbReference type="PROSITE-ProRule" id="PRU00339"/>
    </source>
</evidence>
<feature type="repeat" description="TPR" evidence="1">
    <location>
        <begin position="401"/>
        <end position="434"/>
    </location>
</feature>
<keyword evidence="3" id="KW-1133">Transmembrane helix</keyword>
<protein>
    <submittedName>
        <fullName evidence="5">Photosystem I assembly protein Ycf3</fullName>
    </submittedName>
</protein>
<keyword evidence="1" id="KW-0802">TPR repeat</keyword>
<feature type="transmembrane region" description="Helical" evidence="3">
    <location>
        <begin position="105"/>
        <end position="124"/>
    </location>
</feature>
<reference evidence="5 6" key="1">
    <citation type="submission" date="2019-02" db="EMBL/GenBank/DDBJ databases">
        <title>Deep-cultivation of Planctomycetes and their phenomic and genomic characterization uncovers novel biology.</title>
        <authorList>
            <person name="Wiegand S."/>
            <person name="Jogler M."/>
            <person name="Boedeker C."/>
            <person name="Pinto D."/>
            <person name="Vollmers J."/>
            <person name="Rivas-Marin E."/>
            <person name="Kohn T."/>
            <person name="Peeters S.H."/>
            <person name="Heuer A."/>
            <person name="Rast P."/>
            <person name="Oberbeckmann S."/>
            <person name="Bunk B."/>
            <person name="Jeske O."/>
            <person name="Meyerdierks A."/>
            <person name="Storesund J.E."/>
            <person name="Kallscheuer N."/>
            <person name="Luecker S."/>
            <person name="Lage O.M."/>
            <person name="Pohl T."/>
            <person name="Merkel B.J."/>
            <person name="Hornburger P."/>
            <person name="Mueller R.-W."/>
            <person name="Bruemmer F."/>
            <person name="Labrenz M."/>
            <person name="Spormann A.M."/>
            <person name="Op Den Camp H."/>
            <person name="Overmann J."/>
            <person name="Amann R."/>
            <person name="Jetten M.S.M."/>
            <person name="Mascher T."/>
            <person name="Medema M.H."/>
            <person name="Devos D.P."/>
            <person name="Kaster A.-K."/>
            <person name="Ovreas L."/>
            <person name="Rohde M."/>
            <person name="Galperin M.Y."/>
            <person name="Jogler C."/>
        </authorList>
    </citation>
    <scope>NUCLEOTIDE SEQUENCE [LARGE SCALE GENOMIC DNA]</scope>
    <source>
        <strain evidence="5 6">Mal64</strain>
    </source>
</reference>
<feature type="repeat" description="TPR" evidence="1">
    <location>
        <begin position="561"/>
        <end position="594"/>
    </location>
</feature>
<feature type="domain" description="MalT-like TPR region" evidence="4">
    <location>
        <begin position="336"/>
        <end position="480"/>
    </location>
</feature>
<dbReference type="Pfam" id="PF17874">
    <property type="entry name" value="TPR_MalT"/>
    <property type="match status" value="2"/>
</dbReference>
<dbReference type="InterPro" id="IPR041617">
    <property type="entry name" value="TPR_MalT"/>
</dbReference>
<dbReference type="PANTHER" id="PTHR10098:SF106">
    <property type="entry name" value="TETRATRICOPEPTIDE REPEAT PROTEIN 28-LIKE PROTEIN"/>
    <property type="match status" value="1"/>
</dbReference>
<feature type="repeat" description="TPR" evidence="1">
    <location>
        <begin position="361"/>
        <end position="394"/>
    </location>
</feature>
<keyword evidence="3" id="KW-0472">Membrane</keyword>
<dbReference type="Proteomes" id="UP000315440">
    <property type="component" value="Unassembled WGS sequence"/>
</dbReference>
<dbReference type="PANTHER" id="PTHR10098">
    <property type="entry name" value="RAPSYN-RELATED"/>
    <property type="match status" value="1"/>
</dbReference>
<proteinExistence type="predicted"/>
<feature type="domain" description="MalT-like TPR region" evidence="4">
    <location>
        <begin position="485"/>
        <end position="626"/>
    </location>
</feature>
<sequence length="658" mass="71230">MNQPAPTHEKPRDWWWLYALIAAASASLQCVLVRFWPNEPLIWLVTVFAVTFGAVMYFHPMGRLRRWAGALFGFGLGCASVPSLIARLKWDETRNGEFLIDNSPFLAIACLAIGFLLACLDATIRAESEGKSSSRLGAVLIALACVAGYITTGSRSEAEPAIANTSGTQSVAKGATVADSPGAIVGSTVQGAVEINVGASDETVQKILDANSRAIDSKDQQLAERDSEIEALRSALARAERQANEGDAQAVEALKQARETGDIAELQRLLLDRAAVLDAQVAPQLAELTEVRHEAAAIAYLRGDIATAESSLQALIDFDPNDIAAINSLSLVHKLRGNLHAAEQGFRRMLELAEDNPAHQAVAYGNLGLIYQTRGDLPGAEEMLRKSLAIEEELGSKEGMASQYGNLGAIYQTRSDLPGAEEMFRKSLALNEELGSKSGMASNYANIGVIYSTRGDLPGAEEMLRKSLALNEELGSKAGMASDYGNLGVIYQTRGDLPGAEEMLRKSLTLSEELGRKAGMAIQYGNLGMIYETRGDLPGAEEMLRKSLALNEELGSKSGMASNYANIGVIYRRRGDLEGAEEMLRKALAINEELGRKEGVANAYGNLGWIYKMRGDLAQARDYWLRSRDLFAEIGMPHMVEQLQGWIDELPPESDRGE</sequence>
<dbReference type="InterPro" id="IPR019734">
    <property type="entry name" value="TPR_rpt"/>
</dbReference>
<gene>
    <name evidence="5" type="ORF">Mal64_22750</name>
</gene>
<keyword evidence="2" id="KW-0175">Coiled coil</keyword>
<evidence type="ECO:0000313" key="6">
    <source>
        <dbReference type="Proteomes" id="UP000315440"/>
    </source>
</evidence>
<dbReference type="Gene3D" id="1.25.40.10">
    <property type="entry name" value="Tetratricopeptide repeat domain"/>
    <property type="match status" value="3"/>
</dbReference>
<evidence type="ECO:0000313" key="5">
    <source>
        <dbReference type="EMBL" id="TWT88787.1"/>
    </source>
</evidence>
<feature type="transmembrane region" description="Helical" evidence="3">
    <location>
        <begin position="67"/>
        <end position="85"/>
    </location>
</feature>
<accession>A0A5C5ZPH7</accession>
<feature type="repeat" description="TPR" evidence="1">
    <location>
        <begin position="521"/>
        <end position="554"/>
    </location>
</feature>
<feature type="transmembrane region" description="Helical" evidence="3">
    <location>
        <begin position="41"/>
        <end position="60"/>
    </location>
</feature>
<dbReference type="PROSITE" id="PS50005">
    <property type="entry name" value="TPR"/>
    <property type="match status" value="6"/>
</dbReference>
<feature type="repeat" description="TPR" evidence="1">
    <location>
        <begin position="481"/>
        <end position="514"/>
    </location>
</feature>
<name>A0A5C5ZPH7_9BACT</name>
<dbReference type="SUPFAM" id="SSF48452">
    <property type="entry name" value="TPR-like"/>
    <property type="match status" value="3"/>
</dbReference>